<evidence type="ECO:0000313" key="3">
    <source>
        <dbReference type="Proteomes" id="UP000247647"/>
    </source>
</evidence>
<evidence type="ECO:0000256" key="1">
    <source>
        <dbReference type="SAM" id="Phobius"/>
    </source>
</evidence>
<organism evidence="2 3">
    <name type="scientific">Aspergillus neoniger (strain CBS 115656)</name>
    <dbReference type="NCBI Taxonomy" id="1448310"/>
    <lineage>
        <taxon>Eukaryota</taxon>
        <taxon>Fungi</taxon>
        <taxon>Dikarya</taxon>
        <taxon>Ascomycota</taxon>
        <taxon>Pezizomycotina</taxon>
        <taxon>Eurotiomycetes</taxon>
        <taxon>Eurotiomycetidae</taxon>
        <taxon>Eurotiales</taxon>
        <taxon>Aspergillaceae</taxon>
        <taxon>Aspergillus</taxon>
        <taxon>Aspergillus subgen. Circumdati</taxon>
    </lineage>
</organism>
<protein>
    <submittedName>
        <fullName evidence="2">Uncharacterized protein</fullName>
    </submittedName>
</protein>
<proteinExistence type="predicted"/>
<dbReference type="EMBL" id="KZ821454">
    <property type="protein sequence ID" value="PYH35944.1"/>
    <property type="molecule type" value="Genomic_DNA"/>
</dbReference>
<keyword evidence="1" id="KW-1133">Transmembrane helix</keyword>
<dbReference type="GeneID" id="37120519"/>
<dbReference type="RefSeq" id="XP_025481422.1">
    <property type="nucleotide sequence ID" value="XM_025618063.1"/>
</dbReference>
<feature type="transmembrane region" description="Helical" evidence="1">
    <location>
        <begin position="20"/>
        <end position="41"/>
    </location>
</feature>
<evidence type="ECO:0000313" key="2">
    <source>
        <dbReference type="EMBL" id="PYH35944.1"/>
    </source>
</evidence>
<keyword evidence="1" id="KW-0472">Membrane</keyword>
<name>A0A318YNS1_ASPNB</name>
<reference evidence="2" key="1">
    <citation type="submission" date="2016-12" db="EMBL/GenBank/DDBJ databases">
        <title>The genomes of Aspergillus section Nigri reveals drivers in fungal speciation.</title>
        <authorList>
            <consortium name="DOE Joint Genome Institute"/>
            <person name="Vesth T.C."/>
            <person name="Nybo J."/>
            <person name="Theobald S."/>
            <person name="Brandl J."/>
            <person name="Frisvad J.C."/>
            <person name="Nielsen K.F."/>
            <person name="Lyhne E.K."/>
            <person name="Kogle M.E."/>
            <person name="Kuo A."/>
            <person name="Riley R."/>
            <person name="Clum A."/>
            <person name="Nolan M."/>
            <person name="Lipzen A."/>
            <person name="Salamov A."/>
            <person name="Henrissat B."/>
            <person name="Wiebenga A."/>
            <person name="De Vries R.P."/>
            <person name="Grigoriev I.V."/>
            <person name="Mortensen U.H."/>
            <person name="Andersen M.R."/>
            <person name="Baker S.E."/>
        </authorList>
    </citation>
    <scope>NUCLEOTIDE SEQUENCE [LARGE SCALE GENOMIC DNA]</scope>
    <source>
        <strain evidence="2">CBS 115656</strain>
    </source>
</reference>
<keyword evidence="1" id="KW-0812">Transmembrane</keyword>
<accession>A0A318YNS1</accession>
<dbReference type="AlphaFoldDB" id="A0A318YNS1"/>
<gene>
    <name evidence="2" type="ORF">BO87DRAFT_13278</name>
</gene>
<sequence length="51" mass="5670">MILALGARGPAFESRFGPIFNSFLALLLRNLPSLSLCFLFATSLRIRARMV</sequence>
<keyword evidence="3" id="KW-1185">Reference proteome</keyword>
<dbReference type="Proteomes" id="UP000247647">
    <property type="component" value="Unassembled WGS sequence"/>
</dbReference>